<dbReference type="AlphaFoldDB" id="A0AAE4HUR2"/>
<evidence type="ECO:0000313" key="1">
    <source>
        <dbReference type="EMBL" id="MDT2691517.1"/>
    </source>
</evidence>
<evidence type="ECO:0000313" key="2">
    <source>
        <dbReference type="Proteomes" id="UP001183682"/>
    </source>
</evidence>
<protein>
    <submittedName>
        <fullName evidence="1">Uncharacterized protein</fullName>
    </submittedName>
</protein>
<proteinExistence type="predicted"/>
<dbReference type="EMBL" id="JARPZN010000015">
    <property type="protein sequence ID" value="MDT2691517.1"/>
    <property type="molecule type" value="Genomic_DNA"/>
</dbReference>
<reference evidence="1" key="1">
    <citation type="submission" date="2023-03" db="EMBL/GenBank/DDBJ databases">
        <authorList>
            <person name="Shen W."/>
            <person name="Cai J."/>
        </authorList>
    </citation>
    <scope>NUCLEOTIDE SEQUENCE</scope>
    <source>
        <strain evidence="1">K69-2</strain>
    </source>
</reference>
<dbReference type="Proteomes" id="UP001183682">
    <property type="component" value="Unassembled WGS sequence"/>
</dbReference>
<accession>A0AAE4HUR2</accession>
<gene>
    <name evidence="1" type="ORF">P7E30_15170</name>
</gene>
<organism evidence="1 2">
    <name type="scientific">Enterococcus gallinarum</name>
    <dbReference type="NCBI Taxonomy" id="1353"/>
    <lineage>
        <taxon>Bacteria</taxon>
        <taxon>Bacillati</taxon>
        <taxon>Bacillota</taxon>
        <taxon>Bacilli</taxon>
        <taxon>Lactobacillales</taxon>
        <taxon>Enterococcaceae</taxon>
        <taxon>Enterococcus</taxon>
    </lineage>
</organism>
<comment type="caution">
    <text evidence="1">The sequence shown here is derived from an EMBL/GenBank/DDBJ whole genome shotgun (WGS) entry which is preliminary data.</text>
</comment>
<dbReference type="RefSeq" id="WP_311810059.1">
    <property type="nucleotide sequence ID" value="NZ_JARPZN010000015.1"/>
</dbReference>
<name>A0AAE4HUR2_ENTGA</name>
<sequence length="85" mass="10088">MNITNYTEMKEWISENLLTKQEAIKITNQSPETFQQAVRTRVIRPFYESKEGKGPAIVRLYLRSDIEAYAKKLAIRRKKERQNKV</sequence>